<sequence>MENIKLCILAITIKKKYNNIYSLKVSSKPHIESSTSSYQKKNHKNKSIKSKQTLDHHTQYQSRLAPNSANPQACSKTLP</sequence>
<evidence type="ECO:0000313" key="3">
    <source>
        <dbReference type="Proteomes" id="UP000076502"/>
    </source>
</evidence>
<feature type="region of interest" description="Disordered" evidence="1">
    <location>
        <begin position="31"/>
        <end position="79"/>
    </location>
</feature>
<evidence type="ECO:0000256" key="1">
    <source>
        <dbReference type="SAM" id="MobiDB-lite"/>
    </source>
</evidence>
<proteinExistence type="predicted"/>
<dbReference type="AlphaFoldDB" id="A0A154PNZ3"/>
<evidence type="ECO:0000313" key="2">
    <source>
        <dbReference type="EMBL" id="KZC13601.1"/>
    </source>
</evidence>
<accession>A0A154PNZ3</accession>
<feature type="compositionally biased region" description="Polar residues" evidence="1">
    <location>
        <begin position="59"/>
        <end position="79"/>
    </location>
</feature>
<keyword evidence="3" id="KW-1185">Reference proteome</keyword>
<gene>
    <name evidence="2" type="ORF">WN55_05153</name>
</gene>
<name>A0A154PNZ3_DUFNO</name>
<reference evidence="2 3" key="1">
    <citation type="submission" date="2015-07" db="EMBL/GenBank/DDBJ databases">
        <title>The genome of Dufourea novaeangliae.</title>
        <authorList>
            <person name="Pan H."/>
            <person name="Kapheim K."/>
        </authorList>
    </citation>
    <scope>NUCLEOTIDE SEQUENCE [LARGE SCALE GENOMIC DNA]</scope>
    <source>
        <strain evidence="2">0120121106</strain>
        <tissue evidence="2">Whole body</tissue>
    </source>
</reference>
<dbReference type="Proteomes" id="UP000076502">
    <property type="component" value="Unassembled WGS sequence"/>
</dbReference>
<dbReference type="EMBL" id="KQ435007">
    <property type="protein sequence ID" value="KZC13601.1"/>
    <property type="molecule type" value="Genomic_DNA"/>
</dbReference>
<feature type="compositionally biased region" description="Basic residues" evidence="1">
    <location>
        <begin position="40"/>
        <end position="49"/>
    </location>
</feature>
<protein>
    <submittedName>
        <fullName evidence="2">Uncharacterized protein</fullName>
    </submittedName>
</protein>
<organism evidence="2 3">
    <name type="scientific">Dufourea novaeangliae</name>
    <name type="common">Sweat bee</name>
    <dbReference type="NCBI Taxonomy" id="178035"/>
    <lineage>
        <taxon>Eukaryota</taxon>
        <taxon>Metazoa</taxon>
        <taxon>Ecdysozoa</taxon>
        <taxon>Arthropoda</taxon>
        <taxon>Hexapoda</taxon>
        <taxon>Insecta</taxon>
        <taxon>Pterygota</taxon>
        <taxon>Neoptera</taxon>
        <taxon>Endopterygota</taxon>
        <taxon>Hymenoptera</taxon>
        <taxon>Apocrita</taxon>
        <taxon>Aculeata</taxon>
        <taxon>Apoidea</taxon>
        <taxon>Anthophila</taxon>
        <taxon>Halictidae</taxon>
        <taxon>Rophitinae</taxon>
        <taxon>Dufourea</taxon>
    </lineage>
</organism>